<dbReference type="PANTHER" id="PTHR30414">
    <property type="entry name" value="MINICONDUCTANCE MECHANOSENSITIVE CHANNEL YBDG"/>
    <property type="match status" value="1"/>
</dbReference>
<comment type="subcellular location">
    <subcellularLocation>
        <location evidence="1">Membrane</location>
    </subcellularLocation>
</comment>
<dbReference type="Pfam" id="PF00924">
    <property type="entry name" value="MS_channel_2nd"/>
    <property type="match status" value="1"/>
</dbReference>
<gene>
    <name evidence="7" type="ORF">DPPLL_07120</name>
</gene>
<evidence type="ECO:0000256" key="4">
    <source>
        <dbReference type="ARBA" id="ARBA00023136"/>
    </source>
</evidence>
<dbReference type="SUPFAM" id="SSF50182">
    <property type="entry name" value="Sm-like ribonucleoproteins"/>
    <property type="match status" value="1"/>
</dbReference>
<evidence type="ECO:0000259" key="6">
    <source>
        <dbReference type="Pfam" id="PF00924"/>
    </source>
</evidence>
<evidence type="ECO:0000256" key="1">
    <source>
        <dbReference type="ARBA" id="ARBA00004370"/>
    </source>
</evidence>
<dbReference type="InterPro" id="IPR010920">
    <property type="entry name" value="LSM_dom_sf"/>
</dbReference>
<feature type="transmembrane region" description="Helical" evidence="5">
    <location>
        <begin position="146"/>
        <end position="163"/>
    </location>
</feature>
<dbReference type="Gene3D" id="2.30.30.60">
    <property type="match status" value="1"/>
</dbReference>
<dbReference type="EMBL" id="AP025516">
    <property type="protein sequence ID" value="BDD86347.1"/>
    <property type="molecule type" value="Genomic_DNA"/>
</dbReference>
<dbReference type="InterPro" id="IPR006685">
    <property type="entry name" value="MscS_channel_2nd"/>
</dbReference>
<dbReference type="InterPro" id="IPR023408">
    <property type="entry name" value="MscS_beta-dom_sf"/>
</dbReference>
<organism evidence="7 8">
    <name type="scientific">Desulfofustis limnaeus</name>
    <dbReference type="NCBI Taxonomy" id="2740163"/>
    <lineage>
        <taxon>Bacteria</taxon>
        <taxon>Pseudomonadati</taxon>
        <taxon>Thermodesulfobacteriota</taxon>
        <taxon>Desulfobulbia</taxon>
        <taxon>Desulfobulbales</taxon>
        <taxon>Desulfocapsaceae</taxon>
        <taxon>Desulfofustis</taxon>
    </lineage>
</organism>
<keyword evidence="2 5" id="KW-0812">Transmembrane</keyword>
<feature type="transmembrane region" description="Helical" evidence="5">
    <location>
        <begin position="105"/>
        <end position="125"/>
    </location>
</feature>
<evidence type="ECO:0000256" key="2">
    <source>
        <dbReference type="ARBA" id="ARBA00022692"/>
    </source>
</evidence>
<proteinExistence type="predicted"/>
<keyword evidence="8" id="KW-1185">Reference proteome</keyword>
<keyword evidence="4 5" id="KW-0472">Membrane</keyword>
<protein>
    <submittedName>
        <fullName evidence="7">Membrane protein</fullName>
    </submittedName>
</protein>
<evidence type="ECO:0000256" key="3">
    <source>
        <dbReference type="ARBA" id="ARBA00022989"/>
    </source>
</evidence>
<keyword evidence="3 5" id="KW-1133">Transmembrane helix</keyword>
<dbReference type="RefSeq" id="WP_284153441.1">
    <property type="nucleotide sequence ID" value="NZ_AP025516.1"/>
</dbReference>
<feature type="domain" description="Mechanosensitive ion channel MscS" evidence="6">
    <location>
        <begin position="188"/>
        <end position="256"/>
    </location>
</feature>
<accession>A0ABN6M0D0</accession>
<evidence type="ECO:0000256" key="5">
    <source>
        <dbReference type="SAM" id="Phobius"/>
    </source>
</evidence>
<reference evidence="7 8" key="1">
    <citation type="submission" date="2022-01" db="EMBL/GenBank/DDBJ databases">
        <title>Desulfofustis limnae sp. nov., a novel mesophilic sulfate-reducing bacterium isolated from marsh soil.</title>
        <authorList>
            <person name="Watanabe M."/>
            <person name="Takahashi A."/>
            <person name="Kojima H."/>
            <person name="Fukui M."/>
        </authorList>
    </citation>
    <scope>NUCLEOTIDE SEQUENCE [LARGE SCALE GENOMIC DNA]</scope>
    <source>
        <strain evidence="7 8">PPLL</strain>
    </source>
</reference>
<dbReference type="PANTHER" id="PTHR30414:SF0">
    <property type="entry name" value="MINICONDUCTANCE MECHANOSENSITIVE CHANNEL YBDG"/>
    <property type="match status" value="1"/>
</dbReference>
<dbReference type="InterPro" id="IPR030192">
    <property type="entry name" value="YbdG"/>
</dbReference>
<name>A0ABN6M0D0_9BACT</name>
<feature type="transmembrane region" description="Helical" evidence="5">
    <location>
        <begin position="23"/>
        <end position="44"/>
    </location>
</feature>
<evidence type="ECO:0000313" key="7">
    <source>
        <dbReference type="EMBL" id="BDD86347.1"/>
    </source>
</evidence>
<evidence type="ECO:0000313" key="8">
    <source>
        <dbReference type="Proteomes" id="UP000830055"/>
    </source>
</evidence>
<dbReference type="Proteomes" id="UP000830055">
    <property type="component" value="Chromosome"/>
</dbReference>
<sequence length="428" mass="48522">MSDNWFYRQLLEHGIAGEVAEPLALLASIAAILAIIILATVILRRLLRTICYRWLTKNRYRWDDILLDHQVVDTVSWFVPILLMNLSIDALLPVDSSIYLILKRTAQVCFVLIGVLSVNAALSAAGDLFRLLKMKRADVLNGFIDAAKIVSYLLGIIFVVSILSGMSPWGIISVLGGMTAVTMLVFKDTITGFVASVQLTATDMVRLGDWVEMPSYGADGDVISISIHTIRVQNWDKTITTIPTYALVSNSFKNWRGMTESGGRRIKRSLMIDIDSIRFCDPELLKRLHDIRLIRDYLATREQEIREHNRLLLGEADCSLPINGRHQTNIGVFRAYVIAYLKENPNINQDMTFLVRQLQPTEHGLPLEIYVFSKDKRWAVYEAIQADIFDHLLAALPHFELRFFQYPSGHDLRWLGQRNGAQEGQAPH</sequence>